<gene>
    <name evidence="1" type="ORF">Bxe_C1154</name>
</gene>
<sequence>MLEHHANRALASVGRIFRRRVSSCLVDIFHKLNPLRKTRGASLPVDGSASVSPRRELQRISSVNGEIWTISDWICECRNRQFTSRFRSETRLHASAPTAYSR</sequence>
<dbReference type="STRING" id="266265.Bxe_C1154"/>
<reference evidence="1 2" key="1">
    <citation type="journal article" date="2006" name="Proc. Natl. Acad. Sci. U.S.A.">
        <title>Burkholderia xenovorans LB400 harbors a multi-replicon, 9.73-Mbp genome shaped for versatility.</title>
        <authorList>
            <person name="Chain P.S."/>
            <person name="Denef V.J."/>
            <person name="Konstantinidis K.T."/>
            <person name="Vergez L.M."/>
            <person name="Agullo L."/>
            <person name="Reyes V.L."/>
            <person name="Hauser L."/>
            <person name="Cordova M."/>
            <person name="Gomez L."/>
            <person name="Gonzalez M."/>
            <person name="Land M."/>
            <person name="Lao V."/>
            <person name="Larimer F."/>
            <person name="LiPuma J.J."/>
            <person name="Mahenthiralingam E."/>
            <person name="Malfatti S.A."/>
            <person name="Marx C.J."/>
            <person name="Parnell J.J."/>
            <person name="Ramette A."/>
            <person name="Richardson P."/>
            <person name="Seeger M."/>
            <person name="Smith D."/>
            <person name="Spilker T."/>
            <person name="Sul W.J."/>
            <person name="Tsoi T.V."/>
            <person name="Ulrich L.E."/>
            <person name="Zhulin I.B."/>
            <person name="Tiedje J.M."/>
        </authorList>
    </citation>
    <scope>NUCLEOTIDE SEQUENCE [LARGE SCALE GENOMIC DNA]</scope>
    <source>
        <strain evidence="1 2">LB400</strain>
    </source>
</reference>
<evidence type="ECO:0000313" key="2">
    <source>
        <dbReference type="Proteomes" id="UP000001817"/>
    </source>
</evidence>
<dbReference type="AlphaFoldDB" id="Q13FX0"/>
<dbReference type="Proteomes" id="UP000001817">
    <property type="component" value="Chromosome 3"/>
</dbReference>
<keyword evidence="2" id="KW-1185">Reference proteome</keyword>
<proteinExistence type="predicted"/>
<evidence type="ECO:0000313" key="1">
    <source>
        <dbReference type="EMBL" id="ABE37019.1"/>
    </source>
</evidence>
<accession>Q13FX0</accession>
<name>Q13FX0_PARXL</name>
<protein>
    <submittedName>
        <fullName evidence="1">Uncharacterized protein</fullName>
    </submittedName>
</protein>
<dbReference type="KEGG" id="bxe:Bxe_C1154"/>
<organism evidence="1 2">
    <name type="scientific">Paraburkholderia xenovorans (strain LB400)</name>
    <dbReference type="NCBI Taxonomy" id="266265"/>
    <lineage>
        <taxon>Bacteria</taxon>
        <taxon>Pseudomonadati</taxon>
        <taxon>Pseudomonadota</taxon>
        <taxon>Betaproteobacteria</taxon>
        <taxon>Burkholderiales</taxon>
        <taxon>Burkholderiaceae</taxon>
        <taxon>Paraburkholderia</taxon>
    </lineage>
</organism>
<dbReference type="EMBL" id="CP000272">
    <property type="protein sequence ID" value="ABE37019.1"/>
    <property type="molecule type" value="Genomic_DNA"/>
</dbReference>